<feature type="coiled-coil region" evidence="7">
    <location>
        <begin position="344"/>
        <end position="400"/>
    </location>
</feature>
<sequence>MSSAAENIKVLIRCRPLSEKEKVQGYKSCVDVDLTEHSVTVRSIVGEPDRWTFDAVINNTFSQRDIFTQFIMPLVDSVLEGYNATVFAYGQSGSGKTHTMMGTIDDPELQGITPRCFSYIFQRISATKEASPNSQFSMYVSFIEIYNGKVRDLLARQQVTLALKESKDKTFYVQGAHIPQVKSIDDIFRHMEDGTERRRVASTDLNADSSRSHSVFSLIIECTEVSEDGDTRSVTSKLNLVDLAGSERQSKTGAIGDTLKEGCNINLSLSALGTVIDTIVKGRGHVPFRSSPLTMLLKDSLGGSSKTIMFANIGPSGHNFSETVSTLRFADRAKQIKNKPVINMDTKDQKIAELTELVHELRDKLKLYGTEGTCALEQEVRELREKVEELEVSLDGAVRAREADAIDFENAKMKFNMERQTITSRVVELEDLICQLQNDLQLMESSLTDERMQREEALRLCSQYLRSDEDDKNKSITTLNELEVVLQDRAHGKHSLELARLHSAVHKLEAEAKQMRKEHKAVTRELEEKLHQAESEMDSAKSKLREANKELSELHEEQIKASQAPSGNVVDSKEVEELRVALENSWQQLQENGVLAQVEERLQNMQSSHEKTVKAYSTQLHKAKEALSNPGANDSIIVQQLRSILAEDDKTYDVALTHMSNMHSLMHDLKYVMREAQTALPVSISGSADASREVIKKMEAVDTYEAGMYAGMLSNLHNAVDTAQTHRNKVLDVIVASPNTPSNLKDEISHLVSENAELRRKYKEAVQVADAAQARVVEEQRRSVSEETLKAQFDEVRKQYEKREQELVAAMKPDESKGDTKAALTVLNKNVAHHASGGISEATQKKLDNLRSELDEERAKNEELLRSKEAQQEELKTMRVEVAESERRCVDLEGKMNEMVSEYERQLKDAHGSTERIADLAVRLKERTDQLEQMRDLLAKQKALIVKSNEKSKEFQQKLREANAATERISEEYRQKLQERDENFQSVLNRRLEEYAQEQRSEIAKHDHSKKLRKKIKKLENDVDRLKEDYDLKVCECEEQRNTIEEQKVELMRLLRRRGQTEEEADVYENKEMIRNALERAKEEQRRKKDLFALGEVANARRGE</sequence>
<evidence type="ECO:0000256" key="3">
    <source>
        <dbReference type="ARBA" id="ARBA00022741"/>
    </source>
</evidence>
<keyword evidence="6" id="KW-0505">Motor protein</keyword>
<evidence type="ECO:0000256" key="1">
    <source>
        <dbReference type="ARBA" id="ARBA00004496"/>
    </source>
</evidence>
<feature type="coiled-coil region" evidence="7">
    <location>
        <begin position="840"/>
        <end position="979"/>
    </location>
</feature>
<dbReference type="Proteomes" id="UP000283634">
    <property type="component" value="Unassembled WGS sequence"/>
</dbReference>
<proteinExistence type="inferred from homology"/>
<evidence type="ECO:0000259" key="8">
    <source>
        <dbReference type="PROSITE" id="PS50067"/>
    </source>
</evidence>
<evidence type="ECO:0000313" key="9">
    <source>
        <dbReference type="EMBL" id="RNE97303.1"/>
    </source>
</evidence>
<evidence type="ECO:0000256" key="5">
    <source>
        <dbReference type="ARBA" id="ARBA00023054"/>
    </source>
</evidence>
<dbReference type="PANTHER" id="PTHR47969:SF15">
    <property type="entry name" value="CHROMOSOME-ASSOCIATED KINESIN KIF4A-RELATED"/>
    <property type="match status" value="1"/>
</dbReference>
<dbReference type="GO" id="GO:0007018">
    <property type="term" value="P:microtubule-based movement"/>
    <property type="evidence" value="ECO:0007669"/>
    <property type="project" value="InterPro"/>
</dbReference>
<accession>A0A3R7KM83</accession>
<reference evidence="9 10" key="1">
    <citation type="journal article" date="2018" name="BMC Genomics">
        <title>Genomic comparison of Trypanosoma conorhini and Trypanosoma rangeli to Trypanosoma cruzi strains of high and low virulence.</title>
        <authorList>
            <person name="Bradwell K.R."/>
            <person name="Koparde V.N."/>
            <person name="Matveyev A.V."/>
            <person name="Serrano M.G."/>
            <person name="Alves J.M."/>
            <person name="Parikh H."/>
            <person name="Huang B."/>
            <person name="Lee V."/>
            <person name="Espinosa-Alvarez O."/>
            <person name="Ortiz P.A."/>
            <person name="Costa-Martins A.G."/>
            <person name="Teixeira M.M."/>
            <person name="Buck G.A."/>
        </authorList>
    </citation>
    <scope>NUCLEOTIDE SEQUENCE [LARGE SCALE GENOMIC DNA]</scope>
    <source>
        <strain evidence="9 10">AM80</strain>
    </source>
</reference>
<dbReference type="SUPFAM" id="SSF52540">
    <property type="entry name" value="P-loop containing nucleoside triphosphate hydrolases"/>
    <property type="match status" value="1"/>
</dbReference>
<evidence type="ECO:0000256" key="7">
    <source>
        <dbReference type="SAM" id="Coils"/>
    </source>
</evidence>
<gene>
    <name evidence="9" type="ORF">TraAM80_09394</name>
</gene>
<dbReference type="PROSITE" id="PS00411">
    <property type="entry name" value="KINESIN_MOTOR_1"/>
    <property type="match status" value="1"/>
</dbReference>
<keyword evidence="5 7" id="KW-0175">Coiled coil</keyword>
<dbReference type="GO" id="GO:0005737">
    <property type="term" value="C:cytoplasm"/>
    <property type="evidence" value="ECO:0007669"/>
    <property type="project" value="UniProtKB-SubCell"/>
</dbReference>
<evidence type="ECO:0000256" key="4">
    <source>
        <dbReference type="ARBA" id="ARBA00022840"/>
    </source>
</evidence>
<feature type="coiled-coil region" evidence="7">
    <location>
        <begin position="1009"/>
        <end position="1094"/>
    </location>
</feature>
<dbReference type="RefSeq" id="XP_029234056.1">
    <property type="nucleotide sequence ID" value="XM_029386080.1"/>
</dbReference>
<feature type="domain" description="Kinesin motor" evidence="8">
    <location>
        <begin position="7"/>
        <end position="336"/>
    </location>
</feature>
<comment type="caution">
    <text evidence="9">The sequence shown here is derived from an EMBL/GenBank/DDBJ whole genome shotgun (WGS) entry which is preliminary data.</text>
</comment>
<dbReference type="SMART" id="SM00129">
    <property type="entry name" value="KISc"/>
    <property type="match status" value="1"/>
</dbReference>
<dbReference type="GO" id="GO:0008017">
    <property type="term" value="F:microtubule binding"/>
    <property type="evidence" value="ECO:0007669"/>
    <property type="project" value="InterPro"/>
</dbReference>
<dbReference type="GO" id="GO:0005524">
    <property type="term" value="F:ATP binding"/>
    <property type="evidence" value="ECO:0007669"/>
    <property type="project" value="UniProtKB-UniRule"/>
</dbReference>
<dbReference type="VEuPathDB" id="TriTrypDB:TRSC58_05038"/>
<dbReference type="InterPro" id="IPR027417">
    <property type="entry name" value="P-loop_NTPase"/>
</dbReference>
<feature type="binding site" evidence="6">
    <location>
        <begin position="90"/>
        <end position="97"/>
    </location>
    <ligand>
        <name>ATP</name>
        <dbReference type="ChEBI" id="CHEBI:30616"/>
    </ligand>
</feature>
<dbReference type="PROSITE" id="PS50067">
    <property type="entry name" value="KINESIN_MOTOR_2"/>
    <property type="match status" value="1"/>
</dbReference>
<dbReference type="PRINTS" id="PR00380">
    <property type="entry name" value="KINESINHEAVY"/>
</dbReference>
<dbReference type="PANTHER" id="PTHR47969">
    <property type="entry name" value="CHROMOSOME-ASSOCIATED KINESIN KIF4A-RELATED"/>
    <property type="match status" value="1"/>
</dbReference>
<dbReference type="AlphaFoldDB" id="A0A3R7KM83"/>
<comment type="similarity">
    <text evidence="6">Belongs to the TRAFAC class myosin-kinesin ATPase superfamily. Kinesin family.</text>
</comment>
<dbReference type="FunFam" id="3.40.850.10:FF:000082">
    <property type="entry name" value="OSM3-like kinesin"/>
    <property type="match status" value="1"/>
</dbReference>
<keyword evidence="4 6" id="KW-0067">ATP-binding</keyword>
<dbReference type="GeneID" id="40333327"/>
<dbReference type="GO" id="GO:0051231">
    <property type="term" value="P:spindle elongation"/>
    <property type="evidence" value="ECO:0007669"/>
    <property type="project" value="TreeGrafter"/>
</dbReference>
<dbReference type="InterPro" id="IPR036961">
    <property type="entry name" value="Kinesin_motor_dom_sf"/>
</dbReference>
<feature type="coiled-coil region" evidence="7">
    <location>
        <begin position="755"/>
        <end position="806"/>
    </location>
</feature>
<dbReference type="EMBL" id="MKGL01000578">
    <property type="protein sequence ID" value="RNE97303.1"/>
    <property type="molecule type" value="Genomic_DNA"/>
</dbReference>
<dbReference type="GO" id="GO:0007052">
    <property type="term" value="P:mitotic spindle organization"/>
    <property type="evidence" value="ECO:0007669"/>
    <property type="project" value="TreeGrafter"/>
</dbReference>
<organism evidence="9 10">
    <name type="scientific">Trypanosoma rangeli</name>
    <dbReference type="NCBI Taxonomy" id="5698"/>
    <lineage>
        <taxon>Eukaryota</taxon>
        <taxon>Discoba</taxon>
        <taxon>Euglenozoa</taxon>
        <taxon>Kinetoplastea</taxon>
        <taxon>Metakinetoplastina</taxon>
        <taxon>Trypanosomatida</taxon>
        <taxon>Trypanosomatidae</taxon>
        <taxon>Trypanosoma</taxon>
        <taxon>Herpetosoma</taxon>
    </lineage>
</organism>
<dbReference type="InterPro" id="IPR001752">
    <property type="entry name" value="Kinesin_motor_dom"/>
</dbReference>
<keyword evidence="3 6" id="KW-0547">Nucleotide-binding</keyword>
<dbReference type="InterPro" id="IPR019821">
    <property type="entry name" value="Kinesin_motor_CS"/>
</dbReference>
<keyword evidence="10" id="KW-1185">Reference proteome</keyword>
<evidence type="ECO:0000256" key="2">
    <source>
        <dbReference type="ARBA" id="ARBA00022490"/>
    </source>
</evidence>
<evidence type="ECO:0000313" key="10">
    <source>
        <dbReference type="Proteomes" id="UP000283634"/>
    </source>
</evidence>
<evidence type="ECO:0000256" key="6">
    <source>
        <dbReference type="PROSITE-ProRule" id="PRU00283"/>
    </source>
</evidence>
<dbReference type="OMA" id="RNEVMTG"/>
<comment type="subcellular location">
    <subcellularLocation>
        <location evidence="1">Cytoplasm</location>
    </subcellularLocation>
</comment>
<dbReference type="VEuPathDB" id="TriTrypDB:TRSC58_05928"/>
<dbReference type="GO" id="GO:0003777">
    <property type="term" value="F:microtubule motor activity"/>
    <property type="evidence" value="ECO:0007669"/>
    <property type="project" value="InterPro"/>
</dbReference>
<dbReference type="Pfam" id="PF00225">
    <property type="entry name" value="Kinesin"/>
    <property type="match status" value="1"/>
</dbReference>
<keyword evidence="2" id="KW-0963">Cytoplasm</keyword>
<name>A0A3R7KM83_TRYRA</name>
<dbReference type="OrthoDB" id="3176171at2759"/>
<feature type="coiled-coil region" evidence="7">
    <location>
        <begin position="498"/>
        <end position="615"/>
    </location>
</feature>
<dbReference type="GO" id="GO:0005875">
    <property type="term" value="C:microtubule associated complex"/>
    <property type="evidence" value="ECO:0007669"/>
    <property type="project" value="TreeGrafter"/>
</dbReference>
<dbReference type="InterPro" id="IPR027640">
    <property type="entry name" value="Kinesin-like_fam"/>
</dbReference>
<protein>
    <submittedName>
        <fullName evidence="9">Putative OSM3-like kinesin</fullName>
    </submittedName>
</protein>
<dbReference type="Gene3D" id="3.40.850.10">
    <property type="entry name" value="Kinesin motor domain"/>
    <property type="match status" value="1"/>
</dbReference>